<dbReference type="RefSeq" id="WP_015705642.1">
    <property type="nucleotide sequence ID" value="NC_015663.1"/>
</dbReference>
<dbReference type="GeneID" id="93312325"/>
<dbReference type="EMBL" id="CP002824">
    <property type="protein sequence ID" value="AEG99051.1"/>
    <property type="molecule type" value="Genomic_DNA"/>
</dbReference>
<dbReference type="AlphaFoldDB" id="A0A0H3FWU3"/>
<accession>A0A0H3FWU3</accession>
<dbReference type="Proteomes" id="UP000008881">
    <property type="component" value="Chromosome"/>
</dbReference>
<keyword evidence="2" id="KW-1185">Reference proteome</keyword>
<dbReference type="HOGENOM" id="CLU_2915175_0_0_6"/>
<dbReference type="KEGG" id="eae:EAE_20730"/>
<evidence type="ECO:0000313" key="2">
    <source>
        <dbReference type="Proteomes" id="UP000008881"/>
    </source>
</evidence>
<proteinExistence type="predicted"/>
<evidence type="ECO:0000313" key="1">
    <source>
        <dbReference type="EMBL" id="AEG99051.1"/>
    </source>
</evidence>
<gene>
    <name evidence="1" type="ordered locus">EAE_20730</name>
</gene>
<protein>
    <submittedName>
        <fullName evidence="1">Uncharacterized protein</fullName>
    </submittedName>
</protein>
<reference evidence="1 2" key="1">
    <citation type="journal article" date="2012" name="J. Bacteriol.">
        <title>Complete genome sequence of Enterobacter aerogenes KCTC 2190.</title>
        <authorList>
            <person name="Shin S.H."/>
            <person name="Kim S."/>
            <person name="Kim J.Y."/>
            <person name="Lee S."/>
            <person name="Um Y."/>
            <person name="Oh M.K."/>
            <person name="Kim Y.R."/>
            <person name="Lee J."/>
            <person name="Yang K.S."/>
        </authorList>
    </citation>
    <scope>NUCLEOTIDE SEQUENCE [LARGE SCALE GENOMIC DNA]</scope>
    <source>
        <strain evidence="1 2">KCTC 2190</strain>
    </source>
</reference>
<sequence length="61" mass="6827">MGPREVPFIDKDRLDHAAWGYDFAHTGIVAQLGSPQMLDFYDNSVLPGLRVKQLLNLISAK</sequence>
<organism evidence="1 2">
    <name type="scientific">Klebsiella aerogenes (strain ATCC 13048 / DSM 30053 / CCUG 1429 / JCM 1235 / KCTC 2190 / NBRC 13534 / NCIMB 10102 / NCTC 10006 / CDC 819-56)</name>
    <name type="common">Enterobacter aerogenes</name>
    <dbReference type="NCBI Taxonomy" id="1028307"/>
    <lineage>
        <taxon>Bacteria</taxon>
        <taxon>Pseudomonadati</taxon>
        <taxon>Pseudomonadota</taxon>
        <taxon>Gammaproteobacteria</taxon>
        <taxon>Enterobacterales</taxon>
        <taxon>Enterobacteriaceae</taxon>
        <taxon>Klebsiella/Raoultella group</taxon>
        <taxon>Klebsiella</taxon>
    </lineage>
</organism>
<name>A0A0H3FWU3_KLEAK</name>
<dbReference type="PATRIC" id="fig|1028307.3.peg.4137"/>